<dbReference type="NCBIfam" id="TIGR00426">
    <property type="entry name" value="competence protein ComEA helix-hairpin-helix repeat region"/>
    <property type="match status" value="1"/>
</dbReference>
<sequence>MKYSIQMSSVLSSIRVLILASICAFSFPTFAASIDINTASAEQISDALKGVGPAKAKAIVAYRTEHGPFITADQLTEVKGIGAATVDKNRDAILISKPEAKPKK</sequence>
<dbReference type="Gene3D" id="1.10.150.280">
    <property type="entry name" value="AF1531-like domain"/>
    <property type="match status" value="1"/>
</dbReference>
<dbReference type="PANTHER" id="PTHR21180:SF32">
    <property type="entry name" value="ENDONUCLEASE_EXONUCLEASE_PHOSPHATASE FAMILY DOMAIN-CONTAINING PROTEIN 1"/>
    <property type="match status" value="1"/>
</dbReference>
<dbReference type="InterPro" id="IPR010994">
    <property type="entry name" value="RuvA_2-like"/>
</dbReference>
<dbReference type="Pfam" id="PF12836">
    <property type="entry name" value="HHH_3"/>
    <property type="match status" value="1"/>
</dbReference>
<feature type="signal peptide" evidence="1">
    <location>
        <begin position="1"/>
        <end position="31"/>
    </location>
</feature>
<protein>
    <submittedName>
        <fullName evidence="2">Helix-hairpin-helix domain-containing protein</fullName>
    </submittedName>
</protein>
<dbReference type="Proteomes" id="UP001449225">
    <property type="component" value="Unassembled WGS sequence"/>
</dbReference>
<dbReference type="InterPro" id="IPR051675">
    <property type="entry name" value="Endo/Exo/Phosphatase_dom_1"/>
</dbReference>
<dbReference type="InterPro" id="IPR004509">
    <property type="entry name" value="Competence_ComEA_HhH"/>
</dbReference>
<evidence type="ECO:0000313" key="3">
    <source>
        <dbReference type="Proteomes" id="UP001449225"/>
    </source>
</evidence>
<organism evidence="2 3">
    <name type="scientific">Neptuniibacter pectenicola</name>
    <dbReference type="NCBI Taxonomy" id="1806669"/>
    <lineage>
        <taxon>Bacteria</taxon>
        <taxon>Pseudomonadati</taxon>
        <taxon>Pseudomonadota</taxon>
        <taxon>Gammaproteobacteria</taxon>
        <taxon>Oceanospirillales</taxon>
        <taxon>Oceanospirillaceae</taxon>
        <taxon>Neptuniibacter</taxon>
    </lineage>
</organism>
<comment type="caution">
    <text evidence="2">The sequence shown here is derived from an EMBL/GenBank/DDBJ whole genome shotgun (WGS) entry which is preliminary data.</text>
</comment>
<evidence type="ECO:0000313" key="2">
    <source>
        <dbReference type="EMBL" id="MEM5534906.1"/>
    </source>
</evidence>
<dbReference type="RefSeq" id="WP_231902166.1">
    <property type="nucleotide sequence ID" value="NZ_CAXBCE010000010.1"/>
</dbReference>
<dbReference type="SUPFAM" id="SSF47781">
    <property type="entry name" value="RuvA domain 2-like"/>
    <property type="match status" value="1"/>
</dbReference>
<proteinExistence type="predicted"/>
<dbReference type="PANTHER" id="PTHR21180">
    <property type="entry name" value="ENDONUCLEASE/EXONUCLEASE/PHOSPHATASE FAMILY DOMAIN-CONTAINING PROTEIN 1"/>
    <property type="match status" value="1"/>
</dbReference>
<evidence type="ECO:0000256" key="1">
    <source>
        <dbReference type="SAM" id="SignalP"/>
    </source>
</evidence>
<keyword evidence="1" id="KW-0732">Signal</keyword>
<gene>
    <name evidence="2" type="ORF">WNY58_00750</name>
</gene>
<feature type="chain" id="PRO_5045570188" evidence="1">
    <location>
        <begin position="32"/>
        <end position="104"/>
    </location>
</feature>
<name>A0ABU9TMG8_9GAMM</name>
<keyword evidence="3" id="KW-1185">Reference proteome</keyword>
<dbReference type="EMBL" id="JBBMRA010000001">
    <property type="protein sequence ID" value="MEM5534906.1"/>
    <property type="molecule type" value="Genomic_DNA"/>
</dbReference>
<accession>A0ABU9TMG8</accession>
<reference evidence="2 3" key="1">
    <citation type="submission" date="2024-03" db="EMBL/GenBank/DDBJ databases">
        <title>Community enrichment and isolation of bacterial strains for fucoidan degradation.</title>
        <authorList>
            <person name="Sichert A."/>
        </authorList>
    </citation>
    <scope>NUCLEOTIDE SEQUENCE [LARGE SCALE GENOMIC DNA]</scope>
    <source>
        <strain evidence="2 3">AS76</strain>
    </source>
</reference>